<dbReference type="InterPro" id="IPR026341">
    <property type="entry name" value="T9SS_type_B"/>
</dbReference>
<evidence type="ECO:0000256" key="1">
    <source>
        <dbReference type="SAM" id="SignalP"/>
    </source>
</evidence>
<reference evidence="3" key="1">
    <citation type="journal article" date="2019" name="Int. J. Syst. Evol. Microbiol.">
        <title>The Global Catalogue of Microorganisms (GCM) 10K type strain sequencing project: providing services to taxonomists for standard genome sequencing and annotation.</title>
        <authorList>
            <consortium name="The Broad Institute Genomics Platform"/>
            <consortium name="The Broad Institute Genome Sequencing Center for Infectious Disease"/>
            <person name="Wu L."/>
            <person name="Ma J."/>
        </authorList>
    </citation>
    <scope>NUCLEOTIDE SEQUENCE [LARGE SCALE GENOMIC DNA]</scope>
    <source>
        <strain evidence="3">KCTC 32141</strain>
    </source>
</reference>
<keyword evidence="1" id="KW-0732">Signal</keyword>
<dbReference type="Gene3D" id="2.60.40.10">
    <property type="entry name" value="Immunoglobulins"/>
    <property type="match status" value="1"/>
</dbReference>
<dbReference type="NCBIfam" id="TIGR04131">
    <property type="entry name" value="Bac_Flav_CTERM"/>
    <property type="match status" value="1"/>
</dbReference>
<evidence type="ECO:0000313" key="3">
    <source>
        <dbReference type="Proteomes" id="UP001597533"/>
    </source>
</evidence>
<accession>A0ABW5WPK0</accession>
<organism evidence="2 3">
    <name type="scientific">Lacinutrix iliipiscaria</name>
    <dbReference type="NCBI Taxonomy" id="1230532"/>
    <lineage>
        <taxon>Bacteria</taxon>
        <taxon>Pseudomonadati</taxon>
        <taxon>Bacteroidota</taxon>
        <taxon>Flavobacteriia</taxon>
        <taxon>Flavobacteriales</taxon>
        <taxon>Flavobacteriaceae</taxon>
        <taxon>Lacinutrix</taxon>
    </lineage>
</organism>
<feature type="chain" id="PRO_5045222671" evidence="1">
    <location>
        <begin position="28"/>
        <end position="486"/>
    </location>
</feature>
<feature type="signal peptide" evidence="1">
    <location>
        <begin position="1"/>
        <end position="27"/>
    </location>
</feature>
<dbReference type="Proteomes" id="UP001597533">
    <property type="component" value="Unassembled WGS sequence"/>
</dbReference>
<keyword evidence="3" id="KW-1185">Reference proteome</keyword>
<dbReference type="RefSeq" id="WP_183489236.1">
    <property type="nucleotide sequence ID" value="NZ_JBHUOV010000015.1"/>
</dbReference>
<dbReference type="InterPro" id="IPR013783">
    <property type="entry name" value="Ig-like_fold"/>
</dbReference>
<protein>
    <submittedName>
        <fullName evidence="2">Gliding motility-associated C-terminal domain-containing protein</fullName>
    </submittedName>
</protein>
<gene>
    <name evidence="2" type="ORF">ACFS5M_13400</name>
</gene>
<sequence length="486" mass="52430">MMKTTFVCKLLLGLCISALFCSQKINAQIVIGTPNLGFSQACANADFNSYNVSFVFSPESALNASNQFSIELSDASGSFTDSTIIYTSSAGEITTSPATISFSFPTTIAGEGYKLKIKSTAPAASSSSSASFAAYYKIQDSPFTINNLIDNAAYCEGGSYLLTIDNPGAGTNDSPLNYPSLTFNWYKETGPTTSVFVAEGSSLSVNTPGTYFVETNYGTCTSNSYSNRVEIIEATSGIDTTISSSLGNPFCPSSEPTTLSTTDGISYQWYKDGILLPGATNQTYQTEDSGLFEVNIDLGGCMATGAIDLISEKFTSSINVFDENEIESDETLNVIITTSAINPEYQWFINDVIISDALGSSYEVDQTGNYKVIITETTGCTASKEFLFMVTQAANPFPDVSDIPNLISPNGDGTNDTWIIPNQYVSGTNTEVLIMDNYGKIVLKTDDYQNNWPESELSFNTVNLVYYYIITTQDNDTKKGSITIVK</sequence>
<name>A0ABW5WPK0_9FLAO</name>
<comment type="caution">
    <text evidence="2">The sequence shown here is derived from an EMBL/GenBank/DDBJ whole genome shotgun (WGS) entry which is preliminary data.</text>
</comment>
<dbReference type="Pfam" id="PF13585">
    <property type="entry name" value="CHU_C"/>
    <property type="match status" value="1"/>
</dbReference>
<evidence type="ECO:0000313" key="2">
    <source>
        <dbReference type="EMBL" id="MFD2824672.1"/>
    </source>
</evidence>
<proteinExistence type="predicted"/>
<dbReference type="EMBL" id="JBHUOV010000015">
    <property type="protein sequence ID" value="MFD2824672.1"/>
    <property type="molecule type" value="Genomic_DNA"/>
</dbReference>